<dbReference type="InterPro" id="IPR013177">
    <property type="entry name" value="Ribosomal_mS38_C"/>
</dbReference>
<dbReference type="GO" id="GO:0046872">
    <property type="term" value="F:metal ion binding"/>
    <property type="evidence" value="ECO:0007669"/>
    <property type="project" value="InterPro"/>
</dbReference>
<dbReference type="STRING" id="66420.A0A194QHN1"/>
<dbReference type="InterPro" id="IPR011765">
    <property type="entry name" value="Pept_M16_N"/>
</dbReference>
<keyword evidence="3" id="KW-1185">Reference proteome</keyword>
<dbReference type="GO" id="GO:0005739">
    <property type="term" value="C:mitochondrion"/>
    <property type="evidence" value="ECO:0007669"/>
    <property type="project" value="TreeGrafter"/>
</dbReference>
<dbReference type="Gene3D" id="3.30.830.10">
    <property type="entry name" value="Metalloenzyme, LuxS/M16 peptidase-like"/>
    <property type="match status" value="2"/>
</dbReference>
<dbReference type="InterPro" id="IPR050361">
    <property type="entry name" value="MPP/UQCRC_Complex"/>
</dbReference>
<evidence type="ECO:0000313" key="3">
    <source>
        <dbReference type="Proteomes" id="UP000053268"/>
    </source>
</evidence>
<accession>A0A194QHN1</accession>
<protein>
    <submittedName>
        <fullName evidence="2">Cytochrome b-c1 complex subunit 2, mitochondrial</fullName>
    </submittedName>
</protein>
<dbReference type="Pfam" id="PF00675">
    <property type="entry name" value="Peptidase_M16"/>
    <property type="match status" value="1"/>
</dbReference>
<organism evidence="2 3">
    <name type="scientific">Papilio xuthus</name>
    <name type="common">Asian swallowtail butterfly</name>
    <dbReference type="NCBI Taxonomy" id="66420"/>
    <lineage>
        <taxon>Eukaryota</taxon>
        <taxon>Metazoa</taxon>
        <taxon>Ecdysozoa</taxon>
        <taxon>Arthropoda</taxon>
        <taxon>Hexapoda</taxon>
        <taxon>Insecta</taxon>
        <taxon>Pterygota</taxon>
        <taxon>Neoptera</taxon>
        <taxon>Endopterygota</taxon>
        <taxon>Lepidoptera</taxon>
        <taxon>Glossata</taxon>
        <taxon>Ditrysia</taxon>
        <taxon>Papilionoidea</taxon>
        <taxon>Papilionidae</taxon>
        <taxon>Papilioninae</taxon>
        <taxon>Papilio</taxon>
    </lineage>
</organism>
<evidence type="ECO:0000259" key="1">
    <source>
        <dbReference type="SMART" id="SM01155"/>
    </source>
</evidence>
<dbReference type="Proteomes" id="UP000053268">
    <property type="component" value="Unassembled WGS sequence"/>
</dbReference>
<name>A0A194QHN1_PAPXU</name>
<sequence length="615" mass="69763">MPKAYGSVEVYRTHMLNGVRVAAAQSLGAQLSACTIMFQVGSRLERDNQVGASHFVRAMSGCSGHAYSLVGKARVLQQRGCYLTCSSDRQTIAFTLRCPLPHFHDLKYFLIDTATRCCFHEWEVTDIKPFIKDNLLRMGCEQRAVDLVQKAFWAGPLHQSIFCDEVRVDSMSSANLKDFVTNFTPSNCTVTSCGIPFEDTLKLAESLHLQCVHDVCCEQEHMFSFPRGGYECHDLGSGSDTCVAAALLGCGTQDLCCLMKHSILAVTWDMLFSQLRERALDRIVRDKTPLGCQTDELYTTYKPFSISYMETGIFGVLAKSHSSNINKVANTAAQLLANVDKLSVEHIACGKKRLKLNLALNEENCVNVSESLGLQMASKIHIDGPLNAYCVIDSIPNEEVLQLAKDIVSRNLKRINIATALNTLKECKNPPKYVTKEGIFNNCKSITFSPRSIGFEIEDKPNISRVKQDPVSYIPIINPRSILPIIDTNWRKDEIGLPAIQQEEKQAVRLIVIRRKKMKKHQRNKLWKRMRHRWARVKKRRRQIKEKIFQNELLAMVKAANEFSAEQYVASKIERANHTPLPTRWRHKRLPAFIIRQLLGIDKKINYKHTDVYKA</sequence>
<dbReference type="SMART" id="SM01155">
    <property type="entry name" value="DUF1713"/>
    <property type="match status" value="1"/>
</dbReference>
<feature type="domain" description="Ribosomal protein mS38 C-terminal" evidence="1">
    <location>
        <begin position="506"/>
        <end position="539"/>
    </location>
</feature>
<dbReference type="PANTHER" id="PTHR11851:SF226">
    <property type="entry name" value="CYTOCHROME B-C1 COMPLEX SUBUNIT 2, MITOCHONDRIAL"/>
    <property type="match status" value="1"/>
</dbReference>
<dbReference type="InterPro" id="IPR011249">
    <property type="entry name" value="Metalloenz_LuxS/M16"/>
</dbReference>
<dbReference type="AlphaFoldDB" id="A0A194QHN1"/>
<evidence type="ECO:0000313" key="2">
    <source>
        <dbReference type="EMBL" id="KPJ04445.1"/>
    </source>
</evidence>
<gene>
    <name evidence="2" type="ORF">RR46_01910</name>
</gene>
<reference evidence="2 3" key="1">
    <citation type="journal article" date="2015" name="Nat. Commun.">
        <title>Outbred genome sequencing and CRISPR/Cas9 gene editing in butterflies.</title>
        <authorList>
            <person name="Li X."/>
            <person name="Fan D."/>
            <person name="Zhang W."/>
            <person name="Liu G."/>
            <person name="Zhang L."/>
            <person name="Zhao L."/>
            <person name="Fang X."/>
            <person name="Chen L."/>
            <person name="Dong Y."/>
            <person name="Chen Y."/>
            <person name="Ding Y."/>
            <person name="Zhao R."/>
            <person name="Feng M."/>
            <person name="Zhu Y."/>
            <person name="Feng Y."/>
            <person name="Jiang X."/>
            <person name="Zhu D."/>
            <person name="Xiang H."/>
            <person name="Feng X."/>
            <person name="Li S."/>
            <person name="Wang J."/>
            <person name="Zhang G."/>
            <person name="Kronforst M.R."/>
            <person name="Wang W."/>
        </authorList>
    </citation>
    <scope>NUCLEOTIDE SEQUENCE [LARGE SCALE GENOMIC DNA]</scope>
    <source>
        <strain evidence="2">Ya'a_city_454_Px</strain>
        <tissue evidence="2">Whole body</tissue>
    </source>
</reference>
<proteinExistence type="predicted"/>
<dbReference type="PANTHER" id="PTHR11851">
    <property type="entry name" value="METALLOPROTEASE"/>
    <property type="match status" value="1"/>
</dbReference>
<dbReference type="SUPFAM" id="SSF63411">
    <property type="entry name" value="LuxS/MPP-like metallohydrolase"/>
    <property type="match status" value="2"/>
</dbReference>
<dbReference type="EMBL" id="KQ458981">
    <property type="protein sequence ID" value="KPJ04445.1"/>
    <property type="molecule type" value="Genomic_DNA"/>
</dbReference>